<evidence type="ECO:0000256" key="6">
    <source>
        <dbReference type="SAM" id="Coils"/>
    </source>
</evidence>
<comment type="function">
    <text evidence="5">Responsible for the release of ribosomes from messenger RNA at the termination of protein biosynthesis. May increase the efficiency of translation by recycling ribosomes from one round of translation to another.</text>
</comment>
<evidence type="ECO:0000259" key="7">
    <source>
        <dbReference type="Pfam" id="PF01765"/>
    </source>
</evidence>
<dbReference type="NCBIfam" id="TIGR00496">
    <property type="entry name" value="frr"/>
    <property type="match status" value="1"/>
</dbReference>
<evidence type="ECO:0000256" key="1">
    <source>
        <dbReference type="ARBA" id="ARBA00004496"/>
    </source>
</evidence>
<proteinExistence type="inferred from homology"/>
<keyword evidence="3 5" id="KW-0963">Cytoplasm</keyword>
<dbReference type="GO" id="GO:0005737">
    <property type="term" value="C:cytoplasm"/>
    <property type="evidence" value="ECO:0007669"/>
    <property type="project" value="UniProtKB-SubCell"/>
</dbReference>
<evidence type="ECO:0000313" key="8">
    <source>
        <dbReference type="EMBL" id="PIZ17574.1"/>
    </source>
</evidence>
<dbReference type="HAMAP" id="MF_00040">
    <property type="entry name" value="RRF"/>
    <property type="match status" value="1"/>
</dbReference>
<dbReference type="CDD" id="cd00520">
    <property type="entry name" value="RRF"/>
    <property type="match status" value="1"/>
</dbReference>
<comment type="similarity">
    <text evidence="2 5">Belongs to the RRF family.</text>
</comment>
<evidence type="ECO:0000256" key="5">
    <source>
        <dbReference type="HAMAP-Rule" id="MF_00040"/>
    </source>
</evidence>
<dbReference type="InterPro" id="IPR002661">
    <property type="entry name" value="Ribosome_recyc_fac"/>
</dbReference>
<comment type="caution">
    <text evidence="8">The sequence shown here is derived from an EMBL/GenBank/DDBJ whole genome shotgun (WGS) entry which is preliminary data.</text>
</comment>
<accession>A0A2M7SDK5</accession>
<dbReference type="FunFam" id="3.30.1360.40:FF:000001">
    <property type="entry name" value="Ribosome-recycling factor"/>
    <property type="match status" value="1"/>
</dbReference>
<dbReference type="InterPro" id="IPR023584">
    <property type="entry name" value="Ribosome_recyc_fac_dom"/>
</dbReference>
<dbReference type="Gene3D" id="1.10.132.20">
    <property type="entry name" value="Ribosome-recycling factor"/>
    <property type="match status" value="1"/>
</dbReference>
<protein>
    <recommendedName>
        <fullName evidence="5">Ribosome-recycling factor</fullName>
        <shortName evidence="5">RRF</shortName>
    </recommendedName>
    <alternativeName>
        <fullName evidence="5">Ribosome-releasing factor</fullName>
    </alternativeName>
</protein>
<reference evidence="9" key="1">
    <citation type="submission" date="2017-09" db="EMBL/GenBank/DDBJ databases">
        <title>Depth-based differentiation of microbial function through sediment-hosted aquifers and enrichment of novel symbionts in the deep terrestrial subsurface.</title>
        <authorList>
            <person name="Probst A.J."/>
            <person name="Ladd B."/>
            <person name="Jarett J.K."/>
            <person name="Geller-Mcgrath D.E."/>
            <person name="Sieber C.M.K."/>
            <person name="Emerson J.B."/>
            <person name="Anantharaman K."/>
            <person name="Thomas B.C."/>
            <person name="Malmstrom R."/>
            <person name="Stieglmeier M."/>
            <person name="Klingl A."/>
            <person name="Woyke T."/>
            <person name="Ryan C.M."/>
            <person name="Banfield J.F."/>
        </authorList>
    </citation>
    <scope>NUCLEOTIDE SEQUENCE [LARGE SCALE GENOMIC DNA]</scope>
</reference>
<name>A0A2M7SDK5_9BACT</name>
<feature type="coiled-coil region" evidence="6">
    <location>
        <begin position="125"/>
        <end position="159"/>
    </location>
</feature>
<dbReference type="Pfam" id="PF01765">
    <property type="entry name" value="RRF"/>
    <property type="match status" value="1"/>
</dbReference>
<organism evidence="8 9">
    <name type="scientific">Candidatus Desantisbacteria bacterium CG_4_10_14_0_8_um_filter_48_22</name>
    <dbReference type="NCBI Taxonomy" id="1974543"/>
    <lineage>
        <taxon>Bacteria</taxon>
        <taxon>Candidatus Desantisiibacteriota</taxon>
    </lineage>
</organism>
<dbReference type="FunFam" id="1.10.132.20:FF:000001">
    <property type="entry name" value="Ribosome-recycling factor"/>
    <property type="match status" value="1"/>
</dbReference>
<evidence type="ECO:0000256" key="3">
    <source>
        <dbReference type="ARBA" id="ARBA00022490"/>
    </source>
</evidence>
<dbReference type="GO" id="GO:0006415">
    <property type="term" value="P:translational termination"/>
    <property type="evidence" value="ECO:0007669"/>
    <property type="project" value="UniProtKB-UniRule"/>
</dbReference>
<evidence type="ECO:0000313" key="9">
    <source>
        <dbReference type="Proteomes" id="UP000229307"/>
    </source>
</evidence>
<dbReference type="EMBL" id="PFMR01000105">
    <property type="protein sequence ID" value="PIZ17574.1"/>
    <property type="molecule type" value="Genomic_DNA"/>
</dbReference>
<dbReference type="Proteomes" id="UP000229307">
    <property type="component" value="Unassembled WGS sequence"/>
</dbReference>
<sequence>MLEAVYKNTRDKMTAVSEVLRSDFASIRTGRASIILLEKIKVNCYNTSMPLNQVATINIPDPHQMILQPWDKSILQNVEKAIQASDLGLTPIKDGNVLRITIPPLSTERRQEFSKIIKKKAEEGRVALRNVRREVNDTVKKLKDESKISEDDERAAQEKIQKITAEFSVEIDKIAEAKEKEIMQV</sequence>
<comment type="subcellular location">
    <subcellularLocation>
        <location evidence="1 5">Cytoplasm</location>
    </subcellularLocation>
</comment>
<keyword evidence="4 5" id="KW-0648">Protein biosynthesis</keyword>
<dbReference type="Gene3D" id="3.30.1360.40">
    <property type="match status" value="1"/>
</dbReference>
<dbReference type="InterPro" id="IPR036191">
    <property type="entry name" value="RRF_sf"/>
</dbReference>
<feature type="domain" description="Ribosome recycling factor" evidence="7">
    <location>
        <begin position="20"/>
        <end position="183"/>
    </location>
</feature>
<evidence type="ECO:0000256" key="2">
    <source>
        <dbReference type="ARBA" id="ARBA00005912"/>
    </source>
</evidence>
<dbReference type="GO" id="GO:0043023">
    <property type="term" value="F:ribosomal large subunit binding"/>
    <property type="evidence" value="ECO:0007669"/>
    <property type="project" value="TreeGrafter"/>
</dbReference>
<dbReference type="AlphaFoldDB" id="A0A2M7SDK5"/>
<dbReference type="SUPFAM" id="SSF55194">
    <property type="entry name" value="Ribosome recycling factor, RRF"/>
    <property type="match status" value="1"/>
</dbReference>
<keyword evidence="6" id="KW-0175">Coiled coil</keyword>
<evidence type="ECO:0000256" key="4">
    <source>
        <dbReference type="ARBA" id="ARBA00022917"/>
    </source>
</evidence>
<dbReference type="PANTHER" id="PTHR20982:SF3">
    <property type="entry name" value="MITOCHONDRIAL RIBOSOME RECYCLING FACTOR PSEUDO 1"/>
    <property type="match status" value="1"/>
</dbReference>
<gene>
    <name evidence="5" type="primary">frr</name>
    <name evidence="8" type="ORF">COY52_03880</name>
</gene>
<dbReference type="PANTHER" id="PTHR20982">
    <property type="entry name" value="RIBOSOME RECYCLING FACTOR"/>
    <property type="match status" value="1"/>
</dbReference>